<name>A0A645GCS1_9ZZZZ</name>
<dbReference type="EMBL" id="VSSQ01072396">
    <property type="protein sequence ID" value="MPN23792.1"/>
    <property type="molecule type" value="Genomic_DNA"/>
</dbReference>
<accession>A0A645GCS1</accession>
<reference evidence="2" key="1">
    <citation type="submission" date="2019-08" db="EMBL/GenBank/DDBJ databases">
        <authorList>
            <person name="Kucharzyk K."/>
            <person name="Murdoch R.W."/>
            <person name="Higgins S."/>
            <person name="Loffler F."/>
        </authorList>
    </citation>
    <scope>NUCLEOTIDE SEQUENCE</scope>
</reference>
<feature type="compositionally biased region" description="Basic and acidic residues" evidence="1">
    <location>
        <begin position="67"/>
        <end position="79"/>
    </location>
</feature>
<comment type="caution">
    <text evidence="2">The sequence shown here is derived from an EMBL/GenBank/DDBJ whole genome shotgun (WGS) entry which is preliminary data.</text>
</comment>
<proteinExistence type="predicted"/>
<dbReference type="AlphaFoldDB" id="A0A645GCS1"/>
<evidence type="ECO:0000313" key="2">
    <source>
        <dbReference type="EMBL" id="MPN23792.1"/>
    </source>
</evidence>
<protein>
    <submittedName>
        <fullName evidence="2">Uncharacterized protein</fullName>
    </submittedName>
</protein>
<gene>
    <name evidence="2" type="ORF">SDC9_171185</name>
</gene>
<feature type="compositionally biased region" description="Basic residues" evidence="1">
    <location>
        <begin position="9"/>
        <end position="24"/>
    </location>
</feature>
<feature type="region of interest" description="Disordered" evidence="1">
    <location>
        <begin position="1"/>
        <end position="47"/>
    </location>
</feature>
<feature type="region of interest" description="Disordered" evidence="1">
    <location>
        <begin position="67"/>
        <end position="96"/>
    </location>
</feature>
<evidence type="ECO:0000256" key="1">
    <source>
        <dbReference type="SAM" id="MobiDB-lite"/>
    </source>
</evidence>
<feature type="compositionally biased region" description="Basic and acidic residues" evidence="1">
    <location>
        <begin position="25"/>
        <end position="40"/>
    </location>
</feature>
<sequence>MDEPENRHQQQRHHHQQALHHVGMRRSEEPTEQGVGDRHAGHQQHAQVVARAERVLEEDPACHHAARNIEREEHQDQRTRNHPQHAGAILETILQE</sequence>
<organism evidence="2">
    <name type="scientific">bioreactor metagenome</name>
    <dbReference type="NCBI Taxonomy" id="1076179"/>
    <lineage>
        <taxon>unclassified sequences</taxon>
        <taxon>metagenomes</taxon>
        <taxon>ecological metagenomes</taxon>
    </lineage>
</organism>